<evidence type="ECO:0000313" key="2">
    <source>
        <dbReference type="Proteomes" id="UP000001861"/>
    </source>
</evidence>
<dbReference type="RefSeq" id="XP_002910978.1">
    <property type="nucleotide sequence ID" value="XM_002910932.1"/>
</dbReference>
<dbReference type="InParanoid" id="D6RNA0"/>
<accession>D6RNA0</accession>
<dbReference type="KEGG" id="cci:CC1G_15519"/>
<dbReference type="GeneID" id="9379007"/>
<gene>
    <name evidence="1" type="ORF">CC1G_15519</name>
</gene>
<organism evidence="1 2">
    <name type="scientific">Coprinopsis cinerea (strain Okayama-7 / 130 / ATCC MYA-4618 / FGSC 9003)</name>
    <name type="common">Inky cap fungus</name>
    <name type="synonym">Hormographiella aspergillata</name>
    <dbReference type="NCBI Taxonomy" id="240176"/>
    <lineage>
        <taxon>Eukaryota</taxon>
        <taxon>Fungi</taxon>
        <taxon>Dikarya</taxon>
        <taxon>Basidiomycota</taxon>
        <taxon>Agaricomycotina</taxon>
        <taxon>Agaricomycetes</taxon>
        <taxon>Agaricomycetidae</taxon>
        <taxon>Agaricales</taxon>
        <taxon>Agaricineae</taxon>
        <taxon>Psathyrellaceae</taxon>
        <taxon>Coprinopsis</taxon>
    </lineage>
</organism>
<protein>
    <submittedName>
        <fullName evidence="1">Uncharacterized protein</fullName>
    </submittedName>
</protein>
<sequence>MSESLFTTPVDIALLAEADTQGIFRFCQNSPNCATDNKRCSFIDCFVVHLVGMSMEWPPTTAAHWMSEVYKPCLENLRGDVNPADTFQPSEETKYREIERDLAGSLKLQSRALDYLHQTRLDIPTTNAEQNQGNRAISGQLANEITNQCQRSSEFWRNAYKTWLKARL</sequence>
<dbReference type="EMBL" id="AACS02000006">
    <property type="protein sequence ID" value="EFI27484.1"/>
    <property type="molecule type" value="Genomic_DNA"/>
</dbReference>
<dbReference type="AlphaFoldDB" id="D6RNA0"/>
<evidence type="ECO:0000313" key="1">
    <source>
        <dbReference type="EMBL" id="EFI27484.1"/>
    </source>
</evidence>
<name>D6RNA0_COPC7</name>
<dbReference type="Proteomes" id="UP000001861">
    <property type="component" value="Unassembled WGS sequence"/>
</dbReference>
<dbReference type="VEuPathDB" id="FungiDB:CC1G_15519"/>
<reference evidence="1 2" key="1">
    <citation type="journal article" date="2010" name="Proc. Natl. Acad. Sci. U.S.A.">
        <title>Insights into evolution of multicellular fungi from the assembled chromosomes of the mushroom Coprinopsis cinerea (Coprinus cinereus).</title>
        <authorList>
            <person name="Stajich J.E."/>
            <person name="Wilke S.K."/>
            <person name="Ahren D."/>
            <person name="Au C.H."/>
            <person name="Birren B.W."/>
            <person name="Borodovsky M."/>
            <person name="Burns C."/>
            <person name="Canback B."/>
            <person name="Casselton L.A."/>
            <person name="Cheng C.K."/>
            <person name="Deng J."/>
            <person name="Dietrich F.S."/>
            <person name="Fargo D.C."/>
            <person name="Farman M.L."/>
            <person name="Gathman A.C."/>
            <person name="Goldberg J."/>
            <person name="Guigo R."/>
            <person name="Hoegger P.J."/>
            <person name="Hooker J.B."/>
            <person name="Huggins A."/>
            <person name="James T.Y."/>
            <person name="Kamada T."/>
            <person name="Kilaru S."/>
            <person name="Kodira C."/>
            <person name="Kues U."/>
            <person name="Kupfer D."/>
            <person name="Kwan H.S."/>
            <person name="Lomsadze A."/>
            <person name="Li W."/>
            <person name="Lilly W.W."/>
            <person name="Ma L.J."/>
            <person name="Mackey A.J."/>
            <person name="Manning G."/>
            <person name="Martin F."/>
            <person name="Muraguchi H."/>
            <person name="Natvig D.O."/>
            <person name="Palmerini H."/>
            <person name="Ramesh M.A."/>
            <person name="Rehmeyer C.J."/>
            <person name="Roe B.A."/>
            <person name="Shenoy N."/>
            <person name="Stanke M."/>
            <person name="Ter-Hovhannisyan V."/>
            <person name="Tunlid A."/>
            <person name="Velagapudi R."/>
            <person name="Vision T.J."/>
            <person name="Zeng Q."/>
            <person name="Zolan M.E."/>
            <person name="Pukkila P.J."/>
        </authorList>
    </citation>
    <scope>NUCLEOTIDE SEQUENCE [LARGE SCALE GENOMIC DNA]</scope>
    <source>
        <strain evidence="2">Okayama-7 / 130 / ATCC MYA-4618 / FGSC 9003</strain>
    </source>
</reference>
<comment type="caution">
    <text evidence="1">The sequence shown here is derived from an EMBL/GenBank/DDBJ whole genome shotgun (WGS) entry which is preliminary data.</text>
</comment>
<proteinExistence type="predicted"/>
<dbReference type="HOGENOM" id="CLU_1586393_0_0_1"/>
<keyword evidence="2" id="KW-1185">Reference proteome</keyword>